<keyword evidence="1" id="KW-0812">Transmembrane</keyword>
<proteinExistence type="predicted"/>
<dbReference type="Proteomes" id="UP001595826">
    <property type="component" value="Unassembled WGS sequence"/>
</dbReference>
<keyword evidence="1" id="KW-1133">Transmembrane helix</keyword>
<reference evidence="3" key="1">
    <citation type="journal article" date="2019" name="Int. J. Syst. Evol. Microbiol.">
        <title>The Global Catalogue of Microorganisms (GCM) 10K type strain sequencing project: providing services to taxonomists for standard genome sequencing and annotation.</title>
        <authorList>
            <consortium name="The Broad Institute Genomics Platform"/>
            <consortium name="The Broad Institute Genome Sequencing Center for Infectious Disease"/>
            <person name="Wu L."/>
            <person name="Ma J."/>
        </authorList>
    </citation>
    <scope>NUCLEOTIDE SEQUENCE [LARGE SCALE GENOMIC DNA]</scope>
    <source>
        <strain evidence="3">CECT 8655</strain>
    </source>
</reference>
<name>A0ABV8R4H6_9FLAO</name>
<comment type="caution">
    <text evidence="2">The sequence shown here is derived from an EMBL/GenBank/DDBJ whole genome shotgun (WGS) entry which is preliminary data.</text>
</comment>
<gene>
    <name evidence="2" type="ORF">ACFOWD_00635</name>
</gene>
<keyword evidence="1" id="KW-0472">Membrane</keyword>
<protein>
    <submittedName>
        <fullName evidence="2">Uncharacterized protein</fullName>
    </submittedName>
</protein>
<evidence type="ECO:0000313" key="2">
    <source>
        <dbReference type="EMBL" id="MFC4267396.1"/>
    </source>
</evidence>
<organism evidence="2 3">
    <name type="scientific">Polaribacter marinivivus</name>
    <dbReference type="NCBI Taxonomy" id="1524260"/>
    <lineage>
        <taxon>Bacteria</taxon>
        <taxon>Pseudomonadati</taxon>
        <taxon>Bacteroidota</taxon>
        <taxon>Flavobacteriia</taxon>
        <taxon>Flavobacteriales</taxon>
        <taxon>Flavobacteriaceae</taxon>
    </lineage>
</organism>
<accession>A0ABV8R4H6</accession>
<evidence type="ECO:0000256" key="1">
    <source>
        <dbReference type="SAM" id="Phobius"/>
    </source>
</evidence>
<dbReference type="RefSeq" id="WP_377407268.1">
    <property type="nucleotide sequence ID" value="NZ_JBHSCY010000001.1"/>
</dbReference>
<evidence type="ECO:0000313" key="3">
    <source>
        <dbReference type="Proteomes" id="UP001595826"/>
    </source>
</evidence>
<sequence length="93" mass="11237">MTIDILQFYLFILTPILFVIGIWCYYDFKKFKLKESEKLSVLFLNLEAEKKRKLFLETKSESILNTRNDINKKLLKIKIDIFILNFSLHEIFN</sequence>
<feature type="transmembrane region" description="Helical" evidence="1">
    <location>
        <begin position="6"/>
        <end position="26"/>
    </location>
</feature>
<dbReference type="EMBL" id="JBHSCY010000001">
    <property type="protein sequence ID" value="MFC4267396.1"/>
    <property type="molecule type" value="Genomic_DNA"/>
</dbReference>
<keyword evidence="3" id="KW-1185">Reference proteome</keyword>